<accession>A0A0G0I3Q7</accession>
<dbReference type="InterPro" id="IPR029063">
    <property type="entry name" value="SAM-dependent_MTases_sf"/>
</dbReference>
<name>A0A0G0I3Q7_9BACT</name>
<dbReference type="Proteomes" id="UP000034231">
    <property type="component" value="Unassembled WGS sequence"/>
</dbReference>
<sequence>MKNIKIEGKPLTNFLYSKRRYIYRPSYYLNKADQERIKIILKLIGSSKKVLDVACYDGYIGEKIRNNHNVVFGIDASEEAVAISTKKGLISKVSDIEKGLPYKNHCFDLVFAGEVIEHIVDTDFFMEEIKRILRKNGELVITTPNIASLDRRLMLLFNQNPFLPASFDFPTNTPAGHLRFFNNKLLLNFLKHKGFKIISIESDVWSFPKEIYSRFLAKLFPSMGFSLIVKCRV</sequence>
<dbReference type="PANTHER" id="PTHR43861:SF6">
    <property type="entry name" value="METHYLTRANSFERASE TYPE 11"/>
    <property type="match status" value="1"/>
</dbReference>
<organism evidence="2 3">
    <name type="scientific">Candidatus Shapirobacteria bacterium GW2011_GWE1_38_10</name>
    <dbReference type="NCBI Taxonomy" id="1618488"/>
    <lineage>
        <taxon>Bacteria</taxon>
        <taxon>Candidatus Shapironibacteriota</taxon>
    </lineage>
</organism>
<evidence type="ECO:0000313" key="3">
    <source>
        <dbReference type="Proteomes" id="UP000034231"/>
    </source>
</evidence>
<comment type="caution">
    <text evidence="2">The sequence shown here is derived from an EMBL/GenBank/DDBJ whole genome shotgun (WGS) entry which is preliminary data.</text>
</comment>
<feature type="domain" description="Methyltransferase" evidence="1">
    <location>
        <begin position="46"/>
        <end position="148"/>
    </location>
</feature>
<protein>
    <submittedName>
        <fullName evidence="2">Two-component response regulator</fullName>
    </submittedName>
</protein>
<evidence type="ECO:0000259" key="1">
    <source>
        <dbReference type="Pfam" id="PF13847"/>
    </source>
</evidence>
<dbReference type="Pfam" id="PF13847">
    <property type="entry name" value="Methyltransf_31"/>
    <property type="match status" value="1"/>
</dbReference>
<dbReference type="InterPro" id="IPR025714">
    <property type="entry name" value="Methyltranfer_dom"/>
</dbReference>
<dbReference type="AlphaFoldDB" id="A0A0G0I3Q7"/>
<dbReference type="Gene3D" id="3.40.50.150">
    <property type="entry name" value="Vaccinia Virus protein VP39"/>
    <property type="match status" value="1"/>
</dbReference>
<dbReference type="PANTHER" id="PTHR43861">
    <property type="entry name" value="TRANS-ACONITATE 2-METHYLTRANSFERASE-RELATED"/>
    <property type="match status" value="1"/>
</dbReference>
<gene>
    <name evidence="2" type="ORF">US68_C0018G0008</name>
</gene>
<dbReference type="EMBL" id="LBTX01000018">
    <property type="protein sequence ID" value="KKQ49162.1"/>
    <property type="molecule type" value="Genomic_DNA"/>
</dbReference>
<dbReference type="CDD" id="cd02440">
    <property type="entry name" value="AdoMet_MTases"/>
    <property type="match status" value="1"/>
</dbReference>
<proteinExistence type="predicted"/>
<reference evidence="2 3" key="1">
    <citation type="journal article" date="2015" name="Nature">
        <title>rRNA introns, odd ribosomes, and small enigmatic genomes across a large radiation of phyla.</title>
        <authorList>
            <person name="Brown C.T."/>
            <person name="Hug L.A."/>
            <person name="Thomas B.C."/>
            <person name="Sharon I."/>
            <person name="Castelle C.J."/>
            <person name="Singh A."/>
            <person name="Wilkins M.J."/>
            <person name="Williams K.H."/>
            <person name="Banfield J.F."/>
        </authorList>
    </citation>
    <scope>NUCLEOTIDE SEQUENCE [LARGE SCALE GENOMIC DNA]</scope>
</reference>
<dbReference type="SUPFAM" id="SSF53335">
    <property type="entry name" value="S-adenosyl-L-methionine-dependent methyltransferases"/>
    <property type="match status" value="1"/>
</dbReference>
<evidence type="ECO:0000313" key="2">
    <source>
        <dbReference type="EMBL" id="KKQ49162.1"/>
    </source>
</evidence>